<gene>
    <name evidence="6" type="ORF">ACFOOI_21370</name>
</gene>
<evidence type="ECO:0000259" key="5">
    <source>
        <dbReference type="PROSITE" id="PS51736"/>
    </source>
</evidence>
<sequence>MLVGYARVSTLDQNPKLQTDALKIAGCEKIFIDKISGTVSDRPELKKLKEHLRKGDTLVVWTLDRLGRSLNDLLNWMAELETLEVSFKSLHERIDTCTPTGKLVFHLFGSLSEFERSSI</sequence>
<feature type="domain" description="Resolvase/invertase-type recombinase catalytic" evidence="5">
    <location>
        <begin position="1"/>
        <end position="119"/>
    </location>
</feature>
<evidence type="ECO:0000256" key="1">
    <source>
        <dbReference type="ARBA" id="ARBA00022908"/>
    </source>
</evidence>
<dbReference type="Gene3D" id="3.40.50.1390">
    <property type="entry name" value="Resolvase, N-terminal catalytic domain"/>
    <property type="match status" value="1"/>
</dbReference>
<accession>A0ABV7Z1Q1</accession>
<reference evidence="7" key="1">
    <citation type="journal article" date="2019" name="Int. J. Syst. Evol. Microbiol.">
        <title>The Global Catalogue of Microorganisms (GCM) 10K type strain sequencing project: providing services to taxonomists for standard genome sequencing and annotation.</title>
        <authorList>
            <consortium name="The Broad Institute Genomics Platform"/>
            <consortium name="The Broad Institute Genome Sequencing Center for Infectious Disease"/>
            <person name="Wu L."/>
            <person name="Ma J."/>
        </authorList>
    </citation>
    <scope>NUCLEOTIDE SEQUENCE [LARGE SCALE GENOMIC DNA]</scope>
    <source>
        <strain evidence="7">CECT 7956</strain>
    </source>
</reference>
<dbReference type="PANTHER" id="PTHR30461">
    <property type="entry name" value="DNA-INVERTASE FROM LAMBDOID PROPHAGE"/>
    <property type="match status" value="1"/>
</dbReference>
<dbReference type="InterPro" id="IPR050639">
    <property type="entry name" value="SSR_resolvase"/>
</dbReference>
<dbReference type="InterPro" id="IPR036162">
    <property type="entry name" value="Resolvase-like_N_sf"/>
</dbReference>
<keyword evidence="1" id="KW-0229">DNA integration</keyword>
<dbReference type="RefSeq" id="WP_379840134.1">
    <property type="nucleotide sequence ID" value="NZ_JBHRYQ010000001.1"/>
</dbReference>
<evidence type="ECO:0000313" key="6">
    <source>
        <dbReference type="EMBL" id="MFC3813230.1"/>
    </source>
</evidence>
<evidence type="ECO:0000313" key="7">
    <source>
        <dbReference type="Proteomes" id="UP001595616"/>
    </source>
</evidence>
<dbReference type="EMBL" id="JBHRYQ010000001">
    <property type="protein sequence ID" value="MFC3813230.1"/>
    <property type="molecule type" value="Genomic_DNA"/>
</dbReference>
<dbReference type="PROSITE" id="PS00398">
    <property type="entry name" value="RECOMBINASES_2"/>
    <property type="match status" value="1"/>
</dbReference>
<keyword evidence="3" id="KW-0233">DNA recombination</keyword>
<dbReference type="SUPFAM" id="SSF53041">
    <property type="entry name" value="Resolvase-like"/>
    <property type="match status" value="1"/>
</dbReference>
<keyword evidence="2" id="KW-0238">DNA-binding</keyword>
<dbReference type="CDD" id="cd03768">
    <property type="entry name" value="SR_ResInv"/>
    <property type="match status" value="1"/>
</dbReference>
<comment type="caution">
    <text evidence="6">The sequence shown here is derived from an EMBL/GenBank/DDBJ whole genome shotgun (WGS) entry which is preliminary data.</text>
</comment>
<feature type="active site" description="O-(5'-phospho-DNA)-serine intermediate" evidence="4">
    <location>
        <position position="9"/>
    </location>
</feature>
<evidence type="ECO:0000256" key="2">
    <source>
        <dbReference type="ARBA" id="ARBA00023125"/>
    </source>
</evidence>
<dbReference type="PROSITE" id="PS51736">
    <property type="entry name" value="RECOMBINASES_3"/>
    <property type="match status" value="1"/>
</dbReference>
<protein>
    <submittedName>
        <fullName evidence="6">Recombinase family protein</fullName>
    </submittedName>
</protein>
<proteinExistence type="predicted"/>
<organism evidence="6 7">
    <name type="scientific">Lacihabitans lacunae</name>
    <dbReference type="NCBI Taxonomy" id="1028214"/>
    <lineage>
        <taxon>Bacteria</taxon>
        <taxon>Pseudomonadati</taxon>
        <taxon>Bacteroidota</taxon>
        <taxon>Cytophagia</taxon>
        <taxon>Cytophagales</taxon>
        <taxon>Leadbetterellaceae</taxon>
        <taxon>Lacihabitans</taxon>
    </lineage>
</organism>
<dbReference type="PANTHER" id="PTHR30461:SF2">
    <property type="entry name" value="SERINE RECOMBINASE PINE-RELATED"/>
    <property type="match status" value="1"/>
</dbReference>
<dbReference type="InterPro" id="IPR006119">
    <property type="entry name" value="Resolv_N"/>
</dbReference>
<keyword evidence="7" id="KW-1185">Reference proteome</keyword>
<name>A0ABV7Z1Q1_9BACT</name>
<evidence type="ECO:0000256" key="4">
    <source>
        <dbReference type="PROSITE-ProRule" id="PRU10137"/>
    </source>
</evidence>
<dbReference type="InterPro" id="IPR006118">
    <property type="entry name" value="Recombinase_CS"/>
</dbReference>
<evidence type="ECO:0000256" key="3">
    <source>
        <dbReference type="ARBA" id="ARBA00023172"/>
    </source>
</evidence>
<dbReference type="PROSITE" id="PS00397">
    <property type="entry name" value="RECOMBINASES_1"/>
    <property type="match status" value="1"/>
</dbReference>
<dbReference type="SMART" id="SM00857">
    <property type="entry name" value="Resolvase"/>
    <property type="match status" value="1"/>
</dbReference>
<dbReference type="Proteomes" id="UP001595616">
    <property type="component" value="Unassembled WGS sequence"/>
</dbReference>
<dbReference type="Pfam" id="PF00239">
    <property type="entry name" value="Resolvase"/>
    <property type="match status" value="1"/>
</dbReference>